<organism evidence="1 2">
    <name type="scientific">Dactylosporangium salmoneum</name>
    <dbReference type="NCBI Taxonomy" id="53361"/>
    <lineage>
        <taxon>Bacteria</taxon>
        <taxon>Bacillati</taxon>
        <taxon>Actinomycetota</taxon>
        <taxon>Actinomycetes</taxon>
        <taxon>Micromonosporales</taxon>
        <taxon>Micromonosporaceae</taxon>
        <taxon>Dactylosporangium</taxon>
    </lineage>
</organism>
<protein>
    <submittedName>
        <fullName evidence="1">Uncharacterized protein</fullName>
    </submittedName>
</protein>
<proteinExistence type="predicted"/>
<gene>
    <name evidence="1" type="ORF">GCM10010170_057220</name>
</gene>
<keyword evidence="2" id="KW-1185">Reference proteome</keyword>
<reference evidence="1 2" key="1">
    <citation type="journal article" date="2019" name="Int. J. Syst. Evol. Microbiol.">
        <title>The Global Catalogue of Microorganisms (GCM) 10K type strain sequencing project: providing services to taxonomists for standard genome sequencing and annotation.</title>
        <authorList>
            <consortium name="The Broad Institute Genomics Platform"/>
            <consortium name="The Broad Institute Genome Sequencing Center for Infectious Disease"/>
            <person name="Wu L."/>
            <person name="Ma J."/>
        </authorList>
    </citation>
    <scope>NUCLEOTIDE SEQUENCE [LARGE SCALE GENOMIC DNA]</scope>
    <source>
        <strain evidence="1 2">JCM 3272</strain>
    </source>
</reference>
<name>A0ABN3GUT8_9ACTN</name>
<accession>A0ABN3GUT8</accession>
<dbReference type="EMBL" id="BAAARV010000053">
    <property type="protein sequence ID" value="GAA2361650.1"/>
    <property type="molecule type" value="Genomic_DNA"/>
</dbReference>
<evidence type="ECO:0000313" key="2">
    <source>
        <dbReference type="Proteomes" id="UP001501444"/>
    </source>
</evidence>
<evidence type="ECO:0000313" key="1">
    <source>
        <dbReference type="EMBL" id="GAA2361650.1"/>
    </source>
</evidence>
<comment type="caution">
    <text evidence="1">The sequence shown here is derived from an EMBL/GenBank/DDBJ whole genome shotgun (WGS) entry which is preliminary data.</text>
</comment>
<dbReference type="Proteomes" id="UP001501444">
    <property type="component" value="Unassembled WGS sequence"/>
</dbReference>
<dbReference type="RefSeq" id="WP_344615634.1">
    <property type="nucleotide sequence ID" value="NZ_BAAARV010000053.1"/>
</dbReference>
<sequence length="78" mass="8641">MRIQARAFAARMGRHGVKRAVAGMLKAAVGMVLPAPPGPGWLITATESRRARRPLVFPRAQALRFFARPRLLRFFTAA</sequence>